<comment type="caution">
    <text evidence="5">The sequence shown here is derived from an EMBL/GenBank/DDBJ whole genome shotgun (WGS) entry which is preliminary data.</text>
</comment>
<sequence>MKGTVINTWIRTCTRLYGIECVDNALIGAGLQKDRKFLPLENVDDSIINKIISEIAKNNHLKVHELWRIIGIDNIKTFTIDYPSFFKHERLYTFLKSMYDIHINVIRMIPGSKPPILNLEPISRREAIFSYSSKRGMFDYFQGMIEGASIHFKEKIVIKEISRSSTELKLSLVFEHDIQIKKIYRINKLMSLGFIRDVGVKVSILSSFISAILISGVYFVVKDSIVYTYILSILSIFLSTFTANYLLNRPINIIISDVKKLKENDFVNKLSIVTGDSYEKLYELIREHKEIVTTDFVGFRSISDEITTFSRDVNAIAVKMNSTSDEIAHIVEQVASAAILQTDEIESSVYMLNRSVESIKNVAYSENENKKELESAVIKIEESYKNTKTTSDKLNDMLVSFGNVKNNSVELQNRANGITEIVSLVSSIAGQTNLLALNASIEAARAGEAGKGFSVVADEVRKLAEQSQNAVDNITASLGEFIGEVDNVVWDIEKQFDILKEENVKLNIAVNYSSDANDKIKTVAEKMVETSKKLGEETHEISNVYSKVESLVAIAEENTAASEEVSSNVVSYTDQLKKLINDITQFQKLSEQFGKDIGKYNI</sequence>
<keyword evidence="3" id="KW-0812">Transmembrane</keyword>
<dbReference type="PROSITE" id="PS50111">
    <property type="entry name" value="CHEMOTAXIS_TRANSDUC_2"/>
    <property type="match status" value="1"/>
</dbReference>
<dbReference type="GO" id="GO:0016020">
    <property type="term" value="C:membrane"/>
    <property type="evidence" value="ECO:0007669"/>
    <property type="project" value="InterPro"/>
</dbReference>
<evidence type="ECO:0000256" key="3">
    <source>
        <dbReference type="SAM" id="Phobius"/>
    </source>
</evidence>
<dbReference type="PANTHER" id="PTHR32089">
    <property type="entry name" value="METHYL-ACCEPTING CHEMOTAXIS PROTEIN MCPB"/>
    <property type="match status" value="1"/>
</dbReference>
<keyword evidence="3" id="KW-0472">Membrane</keyword>
<dbReference type="Gene3D" id="3.90.1520.10">
    <property type="entry name" value="H-NOX domain"/>
    <property type="match status" value="1"/>
</dbReference>
<dbReference type="Pfam" id="PF07700">
    <property type="entry name" value="HNOB"/>
    <property type="match status" value="1"/>
</dbReference>
<dbReference type="InterPro" id="IPR024096">
    <property type="entry name" value="NO_sig/Golgi_transp_ligand-bd"/>
</dbReference>
<feature type="domain" description="Methyl-accepting transducer" evidence="4">
    <location>
        <begin position="316"/>
        <end position="566"/>
    </location>
</feature>
<dbReference type="InterPro" id="IPR011644">
    <property type="entry name" value="Heme_NO-bd"/>
</dbReference>
<dbReference type="EMBL" id="BHYK01000020">
    <property type="protein sequence ID" value="GCD11597.1"/>
    <property type="molecule type" value="Genomic_DNA"/>
</dbReference>
<dbReference type="SMART" id="SM00283">
    <property type="entry name" value="MA"/>
    <property type="match status" value="1"/>
</dbReference>
<accession>A0A401UQ01</accession>
<dbReference type="Pfam" id="PF00015">
    <property type="entry name" value="MCPsignal"/>
    <property type="match status" value="1"/>
</dbReference>
<reference evidence="5 6" key="1">
    <citation type="submission" date="2018-11" db="EMBL/GenBank/DDBJ databases">
        <title>Genome sequencing and assembly of Clostridium tagluense strain A121.</title>
        <authorList>
            <person name="Murakami T."/>
            <person name="Segawa T."/>
            <person name="Shcherbakova V.A."/>
            <person name="Mori H."/>
            <person name="Yoshimura Y."/>
        </authorList>
    </citation>
    <scope>NUCLEOTIDE SEQUENCE [LARGE SCALE GENOMIC DNA]</scope>
    <source>
        <strain evidence="5 6">A121</strain>
    </source>
</reference>
<keyword evidence="3" id="KW-1133">Transmembrane helix</keyword>
<dbReference type="PANTHER" id="PTHR32089:SF112">
    <property type="entry name" value="LYSOZYME-LIKE PROTEIN-RELATED"/>
    <property type="match status" value="1"/>
</dbReference>
<dbReference type="AlphaFoldDB" id="A0A401UQ01"/>
<dbReference type="Gene3D" id="1.10.287.950">
    <property type="entry name" value="Methyl-accepting chemotaxis protein"/>
    <property type="match status" value="1"/>
</dbReference>
<evidence type="ECO:0000313" key="6">
    <source>
        <dbReference type="Proteomes" id="UP000287872"/>
    </source>
</evidence>
<feature type="transmembrane region" description="Helical" evidence="3">
    <location>
        <begin position="226"/>
        <end position="247"/>
    </location>
</feature>
<evidence type="ECO:0000256" key="1">
    <source>
        <dbReference type="ARBA" id="ARBA00023224"/>
    </source>
</evidence>
<dbReference type="SUPFAM" id="SSF58104">
    <property type="entry name" value="Methyl-accepting chemotaxis protein (MCP) signaling domain"/>
    <property type="match status" value="1"/>
</dbReference>
<name>A0A401UQ01_9CLOT</name>
<feature type="transmembrane region" description="Helical" evidence="3">
    <location>
        <begin position="198"/>
        <end position="220"/>
    </location>
</feature>
<dbReference type="InterPro" id="IPR038158">
    <property type="entry name" value="H-NOX_domain_sf"/>
</dbReference>
<dbReference type="GO" id="GO:0007165">
    <property type="term" value="P:signal transduction"/>
    <property type="evidence" value="ECO:0007669"/>
    <property type="project" value="UniProtKB-KW"/>
</dbReference>
<dbReference type="Proteomes" id="UP000287872">
    <property type="component" value="Unassembled WGS sequence"/>
</dbReference>
<keyword evidence="6" id="KW-1185">Reference proteome</keyword>
<dbReference type="InterPro" id="IPR004089">
    <property type="entry name" value="MCPsignal_dom"/>
</dbReference>
<protein>
    <submittedName>
        <fullName evidence="5">Methyl-accepting chemotaxis protein</fullName>
    </submittedName>
</protein>
<evidence type="ECO:0000313" key="5">
    <source>
        <dbReference type="EMBL" id="GCD11597.1"/>
    </source>
</evidence>
<keyword evidence="1 2" id="KW-0807">Transducer</keyword>
<proteinExistence type="predicted"/>
<evidence type="ECO:0000256" key="2">
    <source>
        <dbReference type="PROSITE-ProRule" id="PRU00284"/>
    </source>
</evidence>
<dbReference type="RefSeq" id="WP_125003560.1">
    <property type="nucleotide sequence ID" value="NZ_BHYK01000020.1"/>
</dbReference>
<dbReference type="OrthoDB" id="1660488at2"/>
<organism evidence="5 6">
    <name type="scientific">Clostridium tagluense</name>
    <dbReference type="NCBI Taxonomy" id="360422"/>
    <lineage>
        <taxon>Bacteria</taxon>
        <taxon>Bacillati</taxon>
        <taxon>Bacillota</taxon>
        <taxon>Clostridia</taxon>
        <taxon>Eubacteriales</taxon>
        <taxon>Clostridiaceae</taxon>
        <taxon>Clostridium</taxon>
    </lineage>
</organism>
<dbReference type="SUPFAM" id="SSF111126">
    <property type="entry name" value="Ligand-binding domain in the NO signalling and Golgi transport"/>
    <property type="match status" value="1"/>
</dbReference>
<dbReference type="GO" id="GO:0020037">
    <property type="term" value="F:heme binding"/>
    <property type="evidence" value="ECO:0007669"/>
    <property type="project" value="InterPro"/>
</dbReference>
<evidence type="ECO:0000259" key="4">
    <source>
        <dbReference type="PROSITE" id="PS50111"/>
    </source>
</evidence>
<gene>
    <name evidence="5" type="primary">sonO_2</name>
    <name evidence="5" type="ORF">Ctaglu_32200</name>
</gene>